<evidence type="ECO:0000313" key="2">
    <source>
        <dbReference type="Proteomes" id="UP000264719"/>
    </source>
</evidence>
<dbReference type="AlphaFoldDB" id="A0A348W770"/>
<protein>
    <submittedName>
        <fullName evidence="1">Uncharacterized protein</fullName>
    </submittedName>
</protein>
<gene>
    <name evidence="1" type="ORF">DCS45_00715</name>
</gene>
<comment type="caution">
    <text evidence="1">The sequence shown here is derived from an EMBL/GenBank/DDBJ whole genome shotgun (WGS) entry which is preliminary data.</text>
</comment>
<evidence type="ECO:0000313" key="1">
    <source>
        <dbReference type="EMBL" id="HAR50382.1"/>
    </source>
</evidence>
<reference evidence="1 2" key="1">
    <citation type="journal article" date="2018" name="Nat. Biotechnol.">
        <title>A standardized bacterial taxonomy based on genome phylogeny substantially revises the tree of life.</title>
        <authorList>
            <person name="Parks D.H."/>
            <person name="Chuvochina M."/>
            <person name="Waite D.W."/>
            <person name="Rinke C."/>
            <person name="Skarshewski A."/>
            <person name="Chaumeil P.A."/>
            <person name="Hugenholtz P."/>
        </authorList>
    </citation>
    <scope>NUCLEOTIDE SEQUENCE [LARGE SCALE GENOMIC DNA]</scope>
    <source>
        <strain evidence="1">UBA9169</strain>
    </source>
</reference>
<accession>A0A348W770</accession>
<sequence length="102" mass="10822">MSGSPFISFGLTATAAALQARQGVVPQRVRLDLARSAMRHHPGSAPVANAVTEFLELCDHDPRGAGGALQQFLNDWMDDAGIPAPTPASPREFAWQARADLA</sequence>
<dbReference type="Proteomes" id="UP000264719">
    <property type="component" value="Unassembled WGS sequence"/>
</dbReference>
<name>A0A348W770_9RHOB</name>
<dbReference type="RefSeq" id="WP_339853399.1">
    <property type="nucleotide sequence ID" value="NZ_CAXAXR010000005.1"/>
</dbReference>
<dbReference type="EMBL" id="DMVW01000012">
    <property type="protein sequence ID" value="HAR50382.1"/>
    <property type="molecule type" value="Genomic_DNA"/>
</dbReference>
<proteinExistence type="predicted"/>
<organism evidence="1 2">
    <name type="scientific">Roseovarius nubinhibens</name>
    <dbReference type="NCBI Taxonomy" id="314263"/>
    <lineage>
        <taxon>Bacteria</taxon>
        <taxon>Pseudomonadati</taxon>
        <taxon>Pseudomonadota</taxon>
        <taxon>Alphaproteobacteria</taxon>
        <taxon>Rhodobacterales</taxon>
        <taxon>Roseobacteraceae</taxon>
        <taxon>Roseovarius</taxon>
    </lineage>
</organism>